<evidence type="ECO:0000256" key="1">
    <source>
        <dbReference type="ARBA" id="ARBA00023015"/>
    </source>
</evidence>
<evidence type="ECO:0000259" key="5">
    <source>
        <dbReference type="PROSITE" id="PS50977"/>
    </source>
</evidence>
<dbReference type="Gene3D" id="1.10.357.10">
    <property type="entry name" value="Tetracycline Repressor, domain 2"/>
    <property type="match status" value="1"/>
</dbReference>
<feature type="DNA-binding region" description="H-T-H motif" evidence="4">
    <location>
        <begin position="32"/>
        <end position="51"/>
    </location>
</feature>
<evidence type="ECO:0000313" key="7">
    <source>
        <dbReference type="Proteomes" id="UP001589750"/>
    </source>
</evidence>
<evidence type="ECO:0000256" key="2">
    <source>
        <dbReference type="ARBA" id="ARBA00023125"/>
    </source>
</evidence>
<evidence type="ECO:0000256" key="3">
    <source>
        <dbReference type="ARBA" id="ARBA00023163"/>
    </source>
</evidence>
<keyword evidence="2 4" id="KW-0238">DNA-binding</keyword>
<comment type="caution">
    <text evidence="6">The sequence shown here is derived from an EMBL/GenBank/DDBJ whole genome shotgun (WGS) entry which is preliminary data.</text>
</comment>
<dbReference type="PANTHER" id="PTHR30055:SF234">
    <property type="entry name" value="HTH-TYPE TRANSCRIPTIONAL REGULATOR BETI"/>
    <property type="match status" value="1"/>
</dbReference>
<keyword evidence="7" id="KW-1185">Reference proteome</keyword>
<dbReference type="RefSeq" id="WP_246084293.1">
    <property type="nucleotide sequence ID" value="NZ_JBHMDG010000011.1"/>
</dbReference>
<evidence type="ECO:0000313" key="6">
    <source>
        <dbReference type="EMBL" id="MFB9313077.1"/>
    </source>
</evidence>
<protein>
    <submittedName>
        <fullName evidence="6">TetR family transcriptional regulator</fullName>
    </submittedName>
</protein>
<dbReference type="PANTHER" id="PTHR30055">
    <property type="entry name" value="HTH-TYPE TRANSCRIPTIONAL REGULATOR RUTR"/>
    <property type="match status" value="1"/>
</dbReference>
<dbReference type="Pfam" id="PF00440">
    <property type="entry name" value="TetR_N"/>
    <property type="match status" value="1"/>
</dbReference>
<feature type="domain" description="HTH tetR-type" evidence="5">
    <location>
        <begin position="9"/>
        <end position="69"/>
    </location>
</feature>
<keyword evidence="3" id="KW-0804">Transcription</keyword>
<evidence type="ECO:0000256" key="4">
    <source>
        <dbReference type="PROSITE-ProRule" id="PRU00335"/>
    </source>
</evidence>
<name>A0ABV5K8M9_9ACTN</name>
<sequence length="193" mass="21085">MKSAKRDRAATSQHISLCAMRLTDEHGLDGFTMDELAEASGVSRRTLFNYFPGKLDAVLGEWPALDEDDIDEFRAGGPAGDLLLDLRTLVLPLLGDSTTDRDVLIMSRRALRGNSRLMSAIHERYEGISTDVIDHVVAREGSGFGKANAKVAVTILAALFDAALDGFLDDPRTRPFSHHFDESLRTARSLLGA</sequence>
<keyword evidence="1" id="KW-0805">Transcription regulation</keyword>
<dbReference type="EMBL" id="JBHMDG010000011">
    <property type="protein sequence ID" value="MFB9313077.1"/>
    <property type="molecule type" value="Genomic_DNA"/>
</dbReference>
<dbReference type="InterPro" id="IPR050109">
    <property type="entry name" value="HTH-type_TetR-like_transc_reg"/>
</dbReference>
<dbReference type="SUPFAM" id="SSF46689">
    <property type="entry name" value="Homeodomain-like"/>
    <property type="match status" value="1"/>
</dbReference>
<dbReference type="PROSITE" id="PS50977">
    <property type="entry name" value="HTH_TETR_2"/>
    <property type="match status" value="1"/>
</dbReference>
<proteinExistence type="predicted"/>
<dbReference type="Proteomes" id="UP001589750">
    <property type="component" value="Unassembled WGS sequence"/>
</dbReference>
<organism evidence="6 7">
    <name type="scientific">Nocardioides plantarum</name>
    <dbReference type="NCBI Taxonomy" id="29299"/>
    <lineage>
        <taxon>Bacteria</taxon>
        <taxon>Bacillati</taxon>
        <taxon>Actinomycetota</taxon>
        <taxon>Actinomycetes</taxon>
        <taxon>Propionibacteriales</taxon>
        <taxon>Nocardioidaceae</taxon>
        <taxon>Nocardioides</taxon>
    </lineage>
</organism>
<gene>
    <name evidence="6" type="ORF">ACFFRI_08480</name>
</gene>
<dbReference type="InterPro" id="IPR009057">
    <property type="entry name" value="Homeodomain-like_sf"/>
</dbReference>
<reference evidence="6 7" key="1">
    <citation type="submission" date="2024-09" db="EMBL/GenBank/DDBJ databases">
        <authorList>
            <person name="Sun Q."/>
            <person name="Mori K."/>
        </authorList>
    </citation>
    <scope>NUCLEOTIDE SEQUENCE [LARGE SCALE GENOMIC DNA]</scope>
    <source>
        <strain evidence="6 7">JCM 9626</strain>
    </source>
</reference>
<dbReference type="InterPro" id="IPR001647">
    <property type="entry name" value="HTH_TetR"/>
</dbReference>
<accession>A0ABV5K8M9</accession>